<dbReference type="EC" id="3.1.1.1" evidence="5"/>
<dbReference type="InterPro" id="IPR029058">
    <property type="entry name" value="AB_hydrolase_fold"/>
</dbReference>
<accession>A0A518DUA3</accession>
<dbReference type="InterPro" id="IPR050300">
    <property type="entry name" value="GDXG_lipolytic_enzyme"/>
</dbReference>
<dbReference type="PANTHER" id="PTHR48081">
    <property type="entry name" value="AB HYDROLASE SUPERFAMILY PROTEIN C4A8.06C"/>
    <property type="match status" value="1"/>
</dbReference>
<evidence type="ECO:0000313" key="6">
    <source>
        <dbReference type="Proteomes" id="UP000317648"/>
    </source>
</evidence>
<dbReference type="AlphaFoldDB" id="A0A518DUA3"/>
<keyword evidence="6" id="KW-1185">Reference proteome</keyword>
<dbReference type="RefSeq" id="WP_231756630.1">
    <property type="nucleotide sequence ID" value="NZ_CP036433.1"/>
</dbReference>
<evidence type="ECO:0000256" key="2">
    <source>
        <dbReference type="ARBA" id="ARBA00022801"/>
    </source>
</evidence>
<evidence type="ECO:0000256" key="1">
    <source>
        <dbReference type="ARBA" id="ARBA00010515"/>
    </source>
</evidence>
<dbReference type="Pfam" id="PF20434">
    <property type="entry name" value="BD-FAE"/>
    <property type="match status" value="1"/>
</dbReference>
<keyword evidence="3" id="KW-0472">Membrane</keyword>
<organism evidence="5 6">
    <name type="scientific">Lignipirellula cremea</name>
    <dbReference type="NCBI Taxonomy" id="2528010"/>
    <lineage>
        <taxon>Bacteria</taxon>
        <taxon>Pseudomonadati</taxon>
        <taxon>Planctomycetota</taxon>
        <taxon>Planctomycetia</taxon>
        <taxon>Pirellulales</taxon>
        <taxon>Pirellulaceae</taxon>
        <taxon>Lignipirellula</taxon>
    </lineage>
</organism>
<feature type="domain" description="BD-FAE-like" evidence="4">
    <location>
        <begin position="348"/>
        <end position="527"/>
    </location>
</feature>
<sequence>MNMAPLTCCPSFTESAVRRPCRVIGTAAVLWLVAIGLFPAISAFPAMAGETAGFPGKQSEWNGYPRYDFEVDGKPVMVIAPHQTATGRPWVWHGEFFGHKPAPDIALLGHGFHIVYMRVPNLLGAPSAVKSWDACYQELTGKYGLAAKAALVGLSRGGLYCYNWAAANPEKVACIYGDAPVCDFKSWPGGKGKGKGSARDWQLVLKEYGFQDEAQALAYDKNPVDNLQPLARAGVPLLHVYGEADDVVPWEENTGLLAQRYRQLGGSITLIAKPGIGHHPHGLDDPTPIVDFIRSHAPSDPSAKAAPRRLDAVDQLGVAIEPSRQIVYKKAGGKELYLHLFEPDGWQATDRRPCFLIIHGGGWAGGVPRRMYPFAEHFARQGMVGVSLHYRRLGSTPDTTVLECVKDARSAIRFLRAHADELGIDPGRIVVSGGSAGGHLAVSTALFTQLNEAGEATETSAVPDALVLLFPALDISEMPKAIEKFGERWQELSPLQHVRAELPPTIIFQGTADTATPFAGAKAFQAAMKKAGNRCELVAHEGGRHGYLMFDKELFQDTLARTEKFLDSLDFLPAKRPRGVAP</sequence>
<reference evidence="5 6" key="1">
    <citation type="submission" date="2019-02" db="EMBL/GenBank/DDBJ databases">
        <title>Deep-cultivation of Planctomycetes and their phenomic and genomic characterization uncovers novel biology.</title>
        <authorList>
            <person name="Wiegand S."/>
            <person name="Jogler M."/>
            <person name="Boedeker C."/>
            <person name="Pinto D."/>
            <person name="Vollmers J."/>
            <person name="Rivas-Marin E."/>
            <person name="Kohn T."/>
            <person name="Peeters S.H."/>
            <person name="Heuer A."/>
            <person name="Rast P."/>
            <person name="Oberbeckmann S."/>
            <person name="Bunk B."/>
            <person name="Jeske O."/>
            <person name="Meyerdierks A."/>
            <person name="Storesund J.E."/>
            <person name="Kallscheuer N."/>
            <person name="Luecker S."/>
            <person name="Lage O.M."/>
            <person name="Pohl T."/>
            <person name="Merkel B.J."/>
            <person name="Hornburger P."/>
            <person name="Mueller R.-W."/>
            <person name="Bruemmer F."/>
            <person name="Labrenz M."/>
            <person name="Spormann A.M."/>
            <person name="Op den Camp H."/>
            <person name="Overmann J."/>
            <person name="Amann R."/>
            <person name="Jetten M.S.M."/>
            <person name="Mascher T."/>
            <person name="Medema M.H."/>
            <person name="Devos D.P."/>
            <person name="Kaster A.-K."/>
            <person name="Ovreas L."/>
            <person name="Rohde M."/>
            <person name="Galperin M.Y."/>
            <person name="Jogler C."/>
        </authorList>
    </citation>
    <scope>NUCLEOTIDE SEQUENCE [LARGE SCALE GENOMIC DNA]</scope>
    <source>
        <strain evidence="5 6">Pla85_3_4</strain>
    </source>
</reference>
<dbReference type="Proteomes" id="UP000317648">
    <property type="component" value="Chromosome"/>
</dbReference>
<keyword evidence="2 5" id="KW-0378">Hydrolase</keyword>
<feature type="transmembrane region" description="Helical" evidence="3">
    <location>
        <begin position="28"/>
        <end position="48"/>
    </location>
</feature>
<comment type="similarity">
    <text evidence="1">Belongs to the 'GDXG' lipolytic enzyme family.</text>
</comment>
<dbReference type="SUPFAM" id="SSF53474">
    <property type="entry name" value="alpha/beta-Hydrolases"/>
    <property type="match status" value="2"/>
</dbReference>
<gene>
    <name evidence="5" type="primary">nlhH_5</name>
    <name evidence="5" type="ORF">Pla8534_32350</name>
</gene>
<keyword evidence="3" id="KW-0812">Transmembrane</keyword>
<evidence type="ECO:0000259" key="4">
    <source>
        <dbReference type="Pfam" id="PF20434"/>
    </source>
</evidence>
<name>A0A518DUA3_9BACT</name>
<protein>
    <submittedName>
        <fullName evidence="5">Carboxylesterase NlhH</fullName>
        <ecNumber evidence="5">3.1.1.1</ecNumber>
    </submittedName>
</protein>
<keyword evidence="3" id="KW-1133">Transmembrane helix</keyword>
<dbReference type="GO" id="GO:0106435">
    <property type="term" value="F:carboxylesterase activity"/>
    <property type="evidence" value="ECO:0007669"/>
    <property type="project" value="UniProtKB-EC"/>
</dbReference>
<proteinExistence type="inferred from homology"/>
<dbReference type="GO" id="GO:0004806">
    <property type="term" value="F:triacylglycerol lipase activity"/>
    <property type="evidence" value="ECO:0007669"/>
    <property type="project" value="TreeGrafter"/>
</dbReference>
<dbReference type="KEGG" id="lcre:Pla8534_32350"/>
<dbReference type="Gene3D" id="3.40.50.1820">
    <property type="entry name" value="alpha/beta hydrolase"/>
    <property type="match status" value="2"/>
</dbReference>
<evidence type="ECO:0000313" key="5">
    <source>
        <dbReference type="EMBL" id="QDU95420.1"/>
    </source>
</evidence>
<evidence type="ECO:0000256" key="3">
    <source>
        <dbReference type="SAM" id="Phobius"/>
    </source>
</evidence>
<dbReference type="EMBL" id="CP036433">
    <property type="protein sequence ID" value="QDU95420.1"/>
    <property type="molecule type" value="Genomic_DNA"/>
</dbReference>
<dbReference type="PANTHER" id="PTHR48081:SF30">
    <property type="entry name" value="ACETYL-HYDROLASE LIPR-RELATED"/>
    <property type="match status" value="1"/>
</dbReference>
<dbReference type="InterPro" id="IPR049492">
    <property type="entry name" value="BD-FAE-like_dom"/>
</dbReference>